<dbReference type="EMBL" id="JANQDX010000016">
    <property type="protein sequence ID" value="KAL0909635.1"/>
    <property type="molecule type" value="Genomic_DNA"/>
</dbReference>
<dbReference type="Proteomes" id="UP001552299">
    <property type="component" value="Unassembled WGS sequence"/>
</dbReference>
<evidence type="ECO:0000313" key="2">
    <source>
        <dbReference type="Proteomes" id="UP001552299"/>
    </source>
</evidence>
<organism evidence="1 2">
    <name type="scientific">Dendrobium thyrsiflorum</name>
    <name type="common">Pinecone-like raceme dendrobium</name>
    <name type="synonym">Orchid</name>
    <dbReference type="NCBI Taxonomy" id="117978"/>
    <lineage>
        <taxon>Eukaryota</taxon>
        <taxon>Viridiplantae</taxon>
        <taxon>Streptophyta</taxon>
        <taxon>Embryophyta</taxon>
        <taxon>Tracheophyta</taxon>
        <taxon>Spermatophyta</taxon>
        <taxon>Magnoliopsida</taxon>
        <taxon>Liliopsida</taxon>
        <taxon>Asparagales</taxon>
        <taxon>Orchidaceae</taxon>
        <taxon>Epidendroideae</taxon>
        <taxon>Malaxideae</taxon>
        <taxon>Dendrobiinae</taxon>
        <taxon>Dendrobium</taxon>
    </lineage>
</organism>
<comment type="caution">
    <text evidence="1">The sequence shown here is derived from an EMBL/GenBank/DDBJ whole genome shotgun (WGS) entry which is preliminary data.</text>
</comment>
<evidence type="ECO:0000313" key="1">
    <source>
        <dbReference type="EMBL" id="KAL0909635.1"/>
    </source>
</evidence>
<keyword evidence="2" id="KW-1185">Reference proteome</keyword>
<name>A0ABD0UAV3_DENTH</name>
<dbReference type="AlphaFoldDB" id="A0ABD0UAV3"/>
<proteinExistence type="predicted"/>
<reference evidence="1 2" key="1">
    <citation type="journal article" date="2024" name="Plant Biotechnol. J.">
        <title>Dendrobium thyrsiflorum genome and its molecular insights into genes involved in important horticultural traits.</title>
        <authorList>
            <person name="Chen B."/>
            <person name="Wang J.Y."/>
            <person name="Zheng P.J."/>
            <person name="Li K.L."/>
            <person name="Liang Y.M."/>
            <person name="Chen X.F."/>
            <person name="Zhang C."/>
            <person name="Zhao X."/>
            <person name="He X."/>
            <person name="Zhang G.Q."/>
            <person name="Liu Z.J."/>
            <person name="Xu Q."/>
        </authorList>
    </citation>
    <scope>NUCLEOTIDE SEQUENCE [LARGE SCALE GENOMIC DNA]</scope>
    <source>
        <strain evidence="1">GZMU011</strain>
    </source>
</reference>
<sequence>MIKKCGIGYRKGTQTASPRLAVLPRQFPFLPASKGQLTSSTLRLRRFDPRIQIARSCRPWQNSKSRQFLILLRRYAVHNSPSTDDDNQCATVVRSFLQSTTIQQLSGYTDSLTIKCQHAD</sequence>
<protein>
    <submittedName>
        <fullName evidence="1">Uncharacterized protein</fullName>
    </submittedName>
</protein>
<accession>A0ABD0UAV3</accession>
<gene>
    <name evidence="1" type="ORF">M5K25_020521</name>
</gene>